<dbReference type="Gene3D" id="1.20.1070.10">
    <property type="entry name" value="Rhodopsin 7-helix transmembrane proteins"/>
    <property type="match status" value="1"/>
</dbReference>
<keyword evidence="6" id="KW-0297">G-protein coupled receptor</keyword>
<feature type="transmembrane region" description="Helical" evidence="11">
    <location>
        <begin position="224"/>
        <end position="249"/>
    </location>
</feature>
<keyword evidence="5 11" id="KW-1133">Transmembrane helix</keyword>
<dbReference type="EMBL" id="KQ459463">
    <property type="protein sequence ID" value="KPJ00572.1"/>
    <property type="molecule type" value="Genomic_DNA"/>
</dbReference>
<evidence type="ECO:0000256" key="1">
    <source>
        <dbReference type="ARBA" id="ARBA00004651"/>
    </source>
</evidence>
<dbReference type="Pfam" id="PF00001">
    <property type="entry name" value="7tm_1"/>
    <property type="match status" value="1"/>
</dbReference>
<dbReference type="SUPFAM" id="SSF81321">
    <property type="entry name" value="Family A G protein-coupled receptor-like"/>
    <property type="match status" value="1"/>
</dbReference>
<dbReference type="InterPro" id="IPR000276">
    <property type="entry name" value="GPCR_Rhodpsn"/>
</dbReference>
<dbReference type="CDD" id="cd00637">
    <property type="entry name" value="7tm_classA_rhodopsin-like"/>
    <property type="match status" value="1"/>
</dbReference>
<comment type="similarity">
    <text evidence="2">Belongs to the G-protein coupled receptor 1 family.</text>
</comment>
<feature type="transmembrane region" description="Helical" evidence="11">
    <location>
        <begin position="114"/>
        <end position="139"/>
    </location>
</feature>
<feature type="transmembrane region" description="Helical" evidence="11">
    <location>
        <begin position="349"/>
        <end position="370"/>
    </location>
</feature>
<dbReference type="GO" id="GO:0004930">
    <property type="term" value="F:G protein-coupled receptor activity"/>
    <property type="evidence" value="ECO:0007669"/>
    <property type="project" value="UniProtKB-KW"/>
</dbReference>
<sequence>MVILYALFGLSEGQEQEQELEEEDEEVRDWLVKPYRSQQRFRKKYGGGGGKSIYAINLSRSSKLVANIKISNALRYRVLRNNTTFLATAMVNDTMAAFNRTYSPLALNQEWPKLVRLIVVLILSIFGTIMNGFFICSFFVEKNLKRKGNVFLALVGSSDLIICLVVMPACAATLLSDQLDNPDVCHAVQFVTEAAAYSFTFFFLITAIEQYCQMVCSEESTKKFVNLAVNLGIFLVYGISFGFAAYGVYEELDYDYCQRLHYGSFNYRSYTLIFLHVVPCVITMSVLLVATLHVKQHGSEEISYRRSERYDDDYCRSILNMLTFSLYVIVWLPYLIILYRQPDTTDQKFYRYAWLGISRSVFTSIFYSTLSKDFQRAYSFLCNYCFCKTTVTTSDYSNNRRARRAAIAEAGLNAPIERCPAQEPRPPRTPSPEAIEL</sequence>
<keyword evidence="14" id="KW-1185">Reference proteome</keyword>
<evidence type="ECO:0000256" key="3">
    <source>
        <dbReference type="ARBA" id="ARBA00022475"/>
    </source>
</evidence>
<dbReference type="PANTHER" id="PTHR24228">
    <property type="entry name" value="B2 BRADYKININ RECEPTOR/ANGIOTENSIN II RECEPTOR"/>
    <property type="match status" value="1"/>
</dbReference>
<protein>
    <recommendedName>
        <fullName evidence="12">G-protein coupled receptors family 1 profile domain-containing protein</fullName>
    </recommendedName>
</protein>
<evidence type="ECO:0000256" key="6">
    <source>
        <dbReference type="ARBA" id="ARBA00023040"/>
    </source>
</evidence>
<evidence type="ECO:0000256" key="11">
    <source>
        <dbReference type="SAM" id="Phobius"/>
    </source>
</evidence>
<evidence type="ECO:0000256" key="5">
    <source>
        <dbReference type="ARBA" id="ARBA00022989"/>
    </source>
</evidence>
<dbReference type="AlphaFoldDB" id="A0A194Q4V5"/>
<gene>
    <name evidence="13" type="ORF">RR46_07162</name>
</gene>
<dbReference type="GO" id="GO:0005886">
    <property type="term" value="C:plasma membrane"/>
    <property type="evidence" value="ECO:0007669"/>
    <property type="project" value="UniProtKB-SubCell"/>
</dbReference>
<evidence type="ECO:0000259" key="12">
    <source>
        <dbReference type="PROSITE" id="PS50262"/>
    </source>
</evidence>
<evidence type="ECO:0000256" key="8">
    <source>
        <dbReference type="ARBA" id="ARBA00023170"/>
    </source>
</evidence>
<keyword evidence="3" id="KW-1003">Cell membrane</keyword>
<dbReference type="Proteomes" id="UP000053268">
    <property type="component" value="Unassembled WGS sequence"/>
</dbReference>
<evidence type="ECO:0000256" key="9">
    <source>
        <dbReference type="ARBA" id="ARBA00023224"/>
    </source>
</evidence>
<evidence type="ECO:0000256" key="10">
    <source>
        <dbReference type="SAM" id="MobiDB-lite"/>
    </source>
</evidence>
<feature type="domain" description="G-protein coupled receptors family 1 profile" evidence="12">
    <location>
        <begin position="130"/>
        <end position="337"/>
    </location>
</feature>
<feature type="transmembrane region" description="Helical" evidence="11">
    <location>
        <begin position="151"/>
        <end position="174"/>
    </location>
</feature>
<dbReference type="PROSITE" id="PS50262">
    <property type="entry name" value="G_PROTEIN_RECEP_F1_2"/>
    <property type="match status" value="1"/>
</dbReference>
<evidence type="ECO:0000256" key="2">
    <source>
        <dbReference type="ARBA" id="ARBA00010663"/>
    </source>
</evidence>
<name>A0A194Q4V5_PAPXU</name>
<comment type="subcellular location">
    <subcellularLocation>
        <location evidence="1">Cell membrane</location>
        <topology evidence="1">Multi-pass membrane protein</topology>
    </subcellularLocation>
</comment>
<dbReference type="STRING" id="66420.A0A194Q4V5"/>
<keyword evidence="9" id="KW-0807">Transducer</keyword>
<keyword evidence="8" id="KW-0675">Receptor</keyword>
<evidence type="ECO:0000313" key="14">
    <source>
        <dbReference type="Proteomes" id="UP000053268"/>
    </source>
</evidence>
<accession>A0A194Q4V5</accession>
<evidence type="ECO:0000256" key="4">
    <source>
        <dbReference type="ARBA" id="ARBA00022692"/>
    </source>
</evidence>
<keyword evidence="4 11" id="KW-0812">Transmembrane</keyword>
<feature type="transmembrane region" description="Helical" evidence="11">
    <location>
        <begin position="194"/>
        <end position="212"/>
    </location>
</feature>
<dbReference type="InterPro" id="IPR017452">
    <property type="entry name" value="GPCR_Rhodpsn_7TM"/>
</dbReference>
<evidence type="ECO:0000313" key="13">
    <source>
        <dbReference type="EMBL" id="KPJ00572.1"/>
    </source>
</evidence>
<feature type="region of interest" description="Disordered" evidence="10">
    <location>
        <begin position="418"/>
        <end position="437"/>
    </location>
</feature>
<dbReference type="PRINTS" id="PR00237">
    <property type="entry name" value="GPCRRHODOPSN"/>
</dbReference>
<feature type="transmembrane region" description="Helical" evidence="11">
    <location>
        <begin position="269"/>
        <end position="294"/>
    </location>
</feature>
<organism evidence="13 14">
    <name type="scientific">Papilio xuthus</name>
    <name type="common">Asian swallowtail butterfly</name>
    <dbReference type="NCBI Taxonomy" id="66420"/>
    <lineage>
        <taxon>Eukaryota</taxon>
        <taxon>Metazoa</taxon>
        <taxon>Ecdysozoa</taxon>
        <taxon>Arthropoda</taxon>
        <taxon>Hexapoda</taxon>
        <taxon>Insecta</taxon>
        <taxon>Pterygota</taxon>
        <taxon>Neoptera</taxon>
        <taxon>Endopterygota</taxon>
        <taxon>Lepidoptera</taxon>
        <taxon>Glossata</taxon>
        <taxon>Ditrysia</taxon>
        <taxon>Papilionoidea</taxon>
        <taxon>Papilionidae</taxon>
        <taxon>Papilioninae</taxon>
        <taxon>Papilio</taxon>
    </lineage>
</organism>
<keyword evidence="7 11" id="KW-0472">Membrane</keyword>
<proteinExistence type="inferred from homology"/>
<feature type="transmembrane region" description="Helical" evidence="11">
    <location>
        <begin position="314"/>
        <end position="337"/>
    </location>
</feature>
<dbReference type="PANTHER" id="PTHR24228:SF59">
    <property type="entry name" value="NEUROPEPTIDE RECEPTOR 15"/>
    <property type="match status" value="1"/>
</dbReference>
<evidence type="ECO:0000256" key="7">
    <source>
        <dbReference type="ARBA" id="ARBA00023136"/>
    </source>
</evidence>
<reference evidence="13 14" key="1">
    <citation type="journal article" date="2015" name="Nat. Commun.">
        <title>Outbred genome sequencing and CRISPR/Cas9 gene editing in butterflies.</title>
        <authorList>
            <person name="Li X."/>
            <person name="Fan D."/>
            <person name="Zhang W."/>
            <person name="Liu G."/>
            <person name="Zhang L."/>
            <person name="Zhao L."/>
            <person name="Fang X."/>
            <person name="Chen L."/>
            <person name="Dong Y."/>
            <person name="Chen Y."/>
            <person name="Ding Y."/>
            <person name="Zhao R."/>
            <person name="Feng M."/>
            <person name="Zhu Y."/>
            <person name="Feng Y."/>
            <person name="Jiang X."/>
            <person name="Zhu D."/>
            <person name="Xiang H."/>
            <person name="Feng X."/>
            <person name="Li S."/>
            <person name="Wang J."/>
            <person name="Zhang G."/>
            <person name="Kronforst M.R."/>
            <person name="Wang W."/>
        </authorList>
    </citation>
    <scope>NUCLEOTIDE SEQUENCE [LARGE SCALE GENOMIC DNA]</scope>
    <source>
        <strain evidence="13">Ya'a_city_454_Px</strain>
        <tissue evidence="13">Whole body</tissue>
    </source>
</reference>